<dbReference type="AlphaFoldDB" id="A0A919T3W5"/>
<dbReference type="PROSITE" id="PS50231">
    <property type="entry name" value="RICIN_B_LECTIN"/>
    <property type="match status" value="1"/>
</dbReference>
<proteinExistence type="predicted"/>
<comment type="caution">
    <text evidence="2">The sequence shown here is derived from an EMBL/GenBank/DDBJ whole genome shotgun (WGS) entry which is preliminary data.</text>
</comment>
<organism evidence="2 3">
    <name type="scientific">Paractinoplanes toevensis</name>
    <dbReference type="NCBI Taxonomy" id="571911"/>
    <lineage>
        <taxon>Bacteria</taxon>
        <taxon>Bacillati</taxon>
        <taxon>Actinomycetota</taxon>
        <taxon>Actinomycetes</taxon>
        <taxon>Micromonosporales</taxon>
        <taxon>Micromonosporaceae</taxon>
        <taxon>Paractinoplanes</taxon>
    </lineage>
</organism>
<evidence type="ECO:0000313" key="2">
    <source>
        <dbReference type="EMBL" id="GIM88423.1"/>
    </source>
</evidence>
<evidence type="ECO:0000313" key="3">
    <source>
        <dbReference type="Proteomes" id="UP000677082"/>
    </source>
</evidence>
<feature type="signal peptide" evidence="1">
    <location>
        <begin position="1"/>
        <end position="32"/>
    </location>
</feature>
<protein>
    <recommendedName>
        <fullName evidence="4">Ricin B lectin domain-containing protein</fullName>
    </recommendedName>
</protein>
<name>A0A919T3W5_9ACTN</name>
<gene>
    <name evidence="2" type="ORF">Ato02nite_002160</name>
</gene>
<keyword evidence="1" id="KW-0732">Signal</keyword>
<feature type="chain" id="PRO_5037195900" description="Ricin B lectin domain-containing protein" evidence="1">
    <location>
        <begin position="33"/>
        <end position="178"/>
    </location>
</feature>
<sequence>MSFKVRWRVRKAMAFALLMVAMVAGFAAPAQADDPPPYGALYTDAYYFGSINANRPGTILLSETCLAGCYNYQRWHSLGAGKSPSGHSIIKLQSYLTNQCISSHASTAGGTAYSSACSSHYENWEVYPVSHNGGTFYVFKSWGAWVHQGLHLCLQANGNPAYVRMEPCDTGNNRQRWG</sequence>
<evidence type="ECO:0008006" key="4">
    <source>
        <dbReference type="Google" id="ProtNLM"/>
    </source>
</evidence>
<dbReference type="EMBL" id="BOQN01000002">
    <property type="protein sequence ID" value="GIM88423.1"/>
    <property type="molecule type" value="Genomic_DNA"/>
</dbReference>
<evidence type="ECO:0000256" key="1">
    <source>
        <dbReference type="SAM" id="SignalP"/>
    </source>
</evidence>
<dbReference type="SUPFAM" id="SSF50370">
    <property type="entry name" value="Ricin B-like lectins"/>
    <property type="match status" value="1"/>
</dbReference>
<accession>A0A919T3W5</accession>
<dbReference type="Gene3D" id="2.80.10.50">
    <property type="match status" value="1"/>
</dbReference>
<dbReference type="Proteomes" id="UP000677082">
    <property type="component" value="Unassembled WGS sequence"/>
</dbReference>
<keyword evidence="3" id="KW-1185">Reference proteome</keyword>
<dbReference type="InterPro" id="IPR035992">
    <property type="entry name" value="Ricin_B-like_lectins"/>
</dbReference>
<reference evidence="2 3" key="1">
    <citation type="submission" date="2021-03" db="EMBL/GenBank/DDBJ databases">
        <title>Whole genome shotgun sequence of Actinoplanes toevensis NBRC 105298.</title>
        <authorList>
            <person name="Komaki H."/>
            <person name="Tamura T."/>
        </authorList>
    </citation>
    <scope>NUCLEOTIDE SEQUENCE [LARGE SCALE GENOMIC DNA]</scope>
    <source>
        <strain evidence="2 3">NBRC 105298</strain>
    </source>
</reference>